<feature type="transmembrane region" description="Helical" evidence="1">
    <location>
        <begin position="6"/>
        <end position="29"/>
    </location>
</feature>
<gene>
    <name evidence="2" type="ORF">SAMN02982917_3812</name>
</gene>
<protein>
    <submittedName>
        <fullName evidence="2">Uncharacterized protein</fullName>
    </submittedName>
</protein>
<keyword evidence="1" id="KW-0812">Transmembrane</keyword>
<proteinExistence type="predicted"/>
<dbReference type="Proteomes" id="UP000192936">
    <property type="component" value="Unassembled WGS sequence"/>
</dbReference>
<dbReference type="RefSeq" id="WP_167393317.1">
    <property type="nucleotide sequence ID" value="NZ_FXAK01000007.1"/>
</dbReference>
<evidence type="ECO:0000256" key="1">
    <source>
        <dbReference type="SAM" id="Phobius"/>
    </source>
</evidence>
<dbReference type="EMBL" id="FXAK01000007">
    <property type="protein sequence ID" value="SMF69651.1"/>
    <property type="molecule type" value="Genomic_DNA"/>
</dbReference>
<name>A0A1X7GH45_9PROT</name>
<evidence type="ECO:0000313" key="2">
    <source>
        <dbReference type="EMBL" id="SMF69651.1"/>
    </source>
</evidence>
<evidence type="ECO:0000313" key="3">
    <source>
        <dbReference type="Proteomes" id="UP000192936"/>
    </source>
</evidence>
<sequence length="52" mass="5620">MLHNPLARHIALFLLVKAMLIGLGLWWFLGAMPEPRGIVPPPASSSATSSRP</sequence>
<accession>A0A1X7GH45</accession>
<organism evidence="2 3">
    <name type="scientific">Azospirillum oryzae</name>
    <dbReference type="NCBI Taxonomy" id="286727"/>
    <lineage>
        <taxon>Bacteria</taxon>
        <taxon>Pseudomonadati</taxon>
        <taxon>Pseudomonadota</taxon>
        <taxon>Alphaproteobacteria</taxon>
        <taxon>Rhodospirillales</taxon>
        <taxon>Azospirillaceae</taxon>
        <taxon>Azospirillum</taxon>
    </lineage>
</organism>
<dbReference type="AlphaFoldDB" id="A0A1X7GH45"/>
<keyword evidence="1" id="KW-1133">Transmembrane helix</keyword>
<reference evidence="2 3" key="1">
    <citation type="submission" date="2017-04" db="EMBL/GenBank/DDBJ databases">
        <authorList>
            <person name="Afonso C.L."/>
            <person name="Miller P.J."/>
            <person name="Scott M.A."/>
            <person name="Spackman E."/>
            <person name="Goraichik I."/>
            <person name="Dimitrov K.M."/>
            <person name="Suarez D.L."/>
            <person name="Swayne D.E."/>
        </authorList>
    </citation>
    <scope>NUCLEOTIDE SEQUENCE [LARGE SCALE GENOMIC DNA]</scope>
    <source>
        <strain evidence="2 3">A2P</strain>
    </source>
</reference>
<keyword evidence="1" id="KW-0472">Membrane</keyword>
<dbReference type="STRING" id="286727.SAMN02982917_3812"/>